<dbReference type="GO" id="GO:0005509">
    <property type="term" value="F:calcium ion binding"/>
    <property type="evidence" value="ECO:0007669"/>
    <property type="project" value="TreeGrafter"/>
</dbReference>
<keyword evidence="2" id="KW-1185">Reference proteome</keyword>
<dbReference type="Proteomes" id="UP000504615">
    <property type="component" value="Unplaced"/>
</dbReference>
<dbReference type="GO" id="GO:0001786">
    <property type="term" value="F:phosphatidylserine binding"/>
    <property type="evidence" value="ECO:0007669"/>
    <property type="project" value="TreeGrafter"/>
</dbReference>
<feature type="non-terminal residue" evidence="3">
    <location>
        <position position="1"/>
    </location>
</feature>
<dbReference type="SMART" id="SM00239">
    <property type="entry name" value="C2"/>
    <property type="match status" value="1"/>
</dbReference>
<dbReference type="RefSeq" id="XP_011646838.2">
    <property type="nucleotide sequence ID" value="XM_011648536.2"/>
</dbReference>
<dbReference type="GO" id="GO:0005544">
    <property type="term" value="F:calcium-dependent phospholipid binding"/>
    <property type="evidence" value="ECO:0007669"/>
    <property type="project" value="TreeGrafter"/>
</dbReference>
<dbReference type="GO" id="GO:0070382">
    <property type="term" value="C:exocytic vesicle"/>
    <property type="evidence" value="ECO:0007669"/>
    <property type="project" value="TreeGrafter"/>
</dbReference>
<dbReference type="PROSITE" id="PS50004">
    <property type="entry name" value="C2"/>
    <property type="match status" value="1"/>
</dbReference>
<evidence type="ECO:0000313" key="2">
    <source>
        <dbReference type="Proteomes" id="UP000504615"/>
    </source>
</evidence>
<dbReference type="SUPFAM" id="SSF49562">
    <property type="entry name" value="C2 domain (Calcium/lipid-binding domain, CaLB)"/>
    <property type="match status" value="1"/>
</dbReference>
<name>A0A6I9XLL8_9HYME</name>
<accession>A0A6I9XLL8</accession>
<feature type="domain" description="C2" evidence="1">
    <location>
        <begin position="1"/>
        <end position="162"/>
    </location>
</feature>
<dbReference type="Gene3D" id="2.60.40.150">
    <property type="entry name" value="C2 domain"/>
    <property type="match status" value="1"/>
</dbReference>
<reference evidence="3" key="1">
    <citation type="submission" date="2025-08" db="UniProtKB">
        <authorList>
            <consortium name="RefSeq"/>
        </authorList>
    </citation>
    <scope>IDENTIFICATION</scope>
</reference>
<dbReference type="AlphaFoldDB" id="A0A6I9XLL8"/>
<evidence type="ECO:0000259" key="1">
    <source>
        <dbReference type="PROSITE" id="PS50004"/>
    </source>
</evidence>
<organism evidence="2 3">
    <name type="scientific">Pogonomyrmex barbatus</name>
    <name type="common">red harvester ant</name>
    <dbReference type="NCBI Taxonomy" id="144034"/>
    <lineage>
        <taxon>Eukaryota</taxon>
        <taxon>Metazoa</taxon>
        <taxon>Ecdysozoa</taxon>
        <taxon>Arthropoda</taxon>
        <taxon>Hexapoda</taxon>
        <taxon>Insecta</taxon>
        <taxon>Pterygota</taxon>
        <taxon>Neoptera</taxon>
        <taxon>Endopterygota</taxon>
        <taxon>Hymenoptera</taxon>
        <taxon>Apocrita</taxon>
        <taxon>Aculeata</taxon>
        <taxon>Formicoidea</taxon>
        <taxon>Formicidae</taxon>
        <taxon>Myrmicinae</taxon>
        <taxon>Pogonomyrmex</taxon>
    </lineage>
</organism>
<dbReference type="GO" id="GO:0005886">
    <property type="term" value="C:plasma membrane"/>
    <property type="evidence" value="ECO:0007669"/>
    <property type="project" value="TreeGrafter"/>
</dbReference>
<dbReference type="OrthoDB" id="67700at2759"/>
<dbReference type="GeneID" id="105433291"/>
<dbReference type="KEGG" id="pbar:105433291"/>
<dbReference type="InterPro" id="IPR035892">
    <property type="entry name" value="C2_domain_sf"/>
</dbReference>
<dbReference type="InterPro" id="IPR000008">
    <property type="entry name" value="C2_dom"/>
</dbReference>
<dbReference type="GO" id="GO:0017156">
    <property type="term" value="P:calcium-ion regulated exocytosis"/>
    <property type="evidence" value="ECO:0007669"/>
    <property type="project" value="TreeGrafter"/>
</dbReference>
<dbReference type="PANTHER" id="PTHR10024">
    <property type="entry name" value="SYNAPTOTAGMIN"/>
    <property type="match status" value="1"/>
</dbReference>
<dbReference type="GO" id="GO:0000149">
    <property type="term" value="F:SNARE binding"/>
    <property type="evidence" value="ECO:0007669"/>
    <property type="project" value="TreeGrafter"/>
</dbReference>
<sequence>EFGNILLAISYLPTAERLTINIMKLRDIKFIPIVSSLNEFNPYIRVLMINGKTGKKMKKKKTKFLRAIAQPEFNEILTFDLAVTQLDTIQFLIVLCSKVLPEGLSANNTEASDSEDSISSIRKSTDIFIGKVALGKGVRGSTERLHWFSVLQNPRKLVTVWHILK</sequence>
<dbReference type="GO" id="GO:0030276">
    <property type="term" value="F:clathrin binding"/>
    <property type="evidence" value="ECO:0007669"/>
    <property type="project" value="TreeGrafter"/>
</dbReference>
<gene>
    <name evidence="3" type="primary">LOC105433291</name>
</gene>
<dbReference type="Pfam" id="PF00168">
    <property type="entry name" value="C2"/>
    <property type="match status" value="1"/>
</dbReference>
<proteinExistence type="predicted"/>
<evidence type="ECO:0000313" key="3">
    <source>
        <dbReference type="RefSeq" id="XP_011646838.2"/>
    </source>
</evidence>
<protein>
    <submittedName>
        <fullName evidence="3">LOW QUALITY PROTEIN: synaptotagmin-2-like</fullName>
    </submittedName>
</protein>